<feature type="region of interest" description="Disordered" evidence="3">
    <location>
        <begin position="257"/>
        <end position="344"/>
    </location>
</feature>
<keyword evidence="4" id="KW-0812">Transmembrane</keyword>
<sequence>MPITQTSKAAAADAFPLRLIIGCQHVKKYLKSSHLSSLRTRTVKWGEGAAPAPLFSLASTVEGSKTKSAEEGAEAEESIDGATDCCALCCAYLPRFCIIQTANSKSTPTHQHKKSKLMTVLLFLICLLLAMFAMQSMAKSVPKARDSEIIDYEEWNCGATDFEKPLSHQLAKEDCPKRMFEADLCCRVHDMCYMEEQKSREQCDEAFCYCLERTVAQNANQTTNGCAGVSTSFCEIVKIFGGIAYLSSQELRTKQQKAMAKFEEEEKQRKTMEMSSSTTPKPTTESTKPSSTDRASSITQTEQTTSSSTIQTAQATSSSTASKPTNDTTPMPNASPTTSFPSAVHSTVSPAEIGQFVTHKFPLECFDNTLSFCTRQLHRCVSEQHSRRKSASSDGGSEDAFLLSVQLAECSSQFCACSSAESARARLASVPRPLLGGEQCAQSLAQICAQFEDEQGSKQYTGPTNVHYWSVSVNYSAFSANLGLVVTSVLLISLFLLLLVRLCSKACFGSIQKRLHQQHQMTHRNYASRPSIRRETLTALRSVSGGGAQHNCAPHYLPLGKESTVSCPASTAASTPSSAGDELCSVLEGKHLLCPHKQSPKSHQQKKLDSGDGTTPISNKHHKKANSESNKQTPLVLNSSQVHLIAGSGNSSSTLSDLSSSSSNS</sequence>
<comment type="caution">
    <text evidence="5">The sequence shown here is derived from an EMBL/GenBank/DDBJ whole genome shotgun (WGS) entry which is preliminary data.</text>
</comment>
<dbReference type="Proteomes" id="UP001620645">
    <property type="component" value="Unassembled WGS sequence"/>
</dbReference>
<protein>
    <submittedName>
        <fullName evidence="5">Uncharacterized protein</fullName>
    </submittedName>
</protein>
<dbReference type="EMBL" id="JBICCN010000185">
    <property type="protein sequence ID" value="KAL3087185.1"/>
    <property type="molecule type" value="Genomic_DNA"/>
</dbReference>
<feature type="compositionally biased region" description="Basic and acidic residues" evidence="3">
    <location>
        <begin position="260"/>
        <end position="272"/>
    </location>
</feature>
<dbReference type="PANTHER" id="PTHR34228">
    <property type="entry name" value="PROTEIN CBG09474-RELATED"/>
    <property type="match status" value="1"/>
</dbReference>
<evidence type="ECO:0000313" key="6">
    <source>
        <dbReference type="Proteomes" id="UP001620645"/>
    </source>
</evidence>
<dbReference type="PANTHER" id="PTHR34228:SF5">
    <property type="entry name" value="PHOSPHOLIPASE A(2)-RELATED"/>
    <property type="match status" value="1"/>
</dbReference>
<dbReference type="GO" id="GO:0005576">
    <property type="term" value="C:extracellular region"/>
    <property type="evidence" value="ECO:0007669"/>
    <property type="project" value="UniProtKB-SubCell"/>
</dbReference>
<organism evidence="5 6">
    <name type="scientific">Heterodera schachtii</name>
    <name type="common">Sugarbeet cyst nematode worm</name>
    <name type="synonym">Tylenchus schachtii</name>
    <dbReference type="NCBI Taxonomy" id="97005"/>
    <lineage>
        <taxon>Eukaryota</taxon>
        <taxon>Metazoa</taxon>
        <taxon>Ecdysozoa</taxon>
        <taxon>Nematoda</taxon>
        <taxon>Chromadorea</taxon>
        <taxon>Rhabditida</taxon>
        <taxon>Tylenchina</taxon>
        <taxon>Tylenchomorpha</taxon>
        <taxon>Tylenchoidea</taxon>
        <taxon>Heteroderidae</taxon>
        <taxon>Heteroderinae</taxon>
        <taxon>Heterodera</taxon>
    </lineage>
</organism>
<evidence type="ECO:0000313" key="5">
    <source>
        <dbReference type="EMBL" id="KAL3087185.1"/>
    </source>
</evidence>
<dbReference type="InterPro" id="IPR033113">
    <property type="entry name" value="PLA2_histidine"/>
</dbReference>
<gene>
    <name evidence="5" type="ORF">niasHS_005424</name>
</gene>
<dbReference type="PROSITE" id="PS00118">
    <property type="entry name" value="PA2_HIS"/>
    <property type="match status" value="1"/>
</dbReference>
<evidence type="ECO:0000256" key="3">
    <source>
        <dbReference type="SAM" id="MobiDB-lite"/>
    </source>
</evidence>
<evidence type="ECO:0000256" key="1">
    <source>
        <dbReference type="ARBA" id="ARBA00004613"/>
    </source>
</evidence>
<dbReference type="InterPro" id="IPR053322">
    <property type="entry name" value="PLA2-like"/>
</dbReference>
<feature type="transmembrane region" description="Helical" evidence="4">
    <location>
        <begin position="482"/>
        <end position="504"/>
    </location>
</feature>
<dbReference type="InterPro" id="IPR036444">
    <property type="entry name" value="PLipase_A2_dom_sf"/>
</dbReference>
<dbReference type="AlphaFoldDB" id="A0ABD2J9D9"/>
<evidence type="ECO:0000256" key="2">
    <source>
        <dbReference type="ARBA" id="ARBA00022525"/>
    </source>
</evidence>
<dbReference type="SUPFAM" id="SSF48619">
    <property type="entry name" value="Phospholipase A2, PLA2"/>
    <property type="match status" value="1"/>
</dbReference>
<feature type="compositionally biased region" description="Low complexity" evidence="3">
    <location>
        <begin position="647"/>
        <end position="665"/>
    </location>
</feature>
<dbReference type="Gene3D" id="1.20.90.10">
    <property type="entry name" value="Phospholipase A2 domain"/>
    <property type="match status" value="1"/>
</dbReference>
<proteinExistence type="predicted"/>
<feature type="transmembrane region" description="Helical" evidence="4">
    <location>
        <begin position="117"/>
        <end position="138"/>
    </location>
</feature>
<name>A0ABD2J9D9_HETSC</name>
<keyword evidence="4" id="KW-1133">Transmembrane helix</keyword>
<keyword evidence="2" id="KW-0964">Secreted</keyword>
<feature type="compositionally biased region" description="Low complexity" evidence="3">
    <location>
        <begin position="273"/>
        <end position="322"/>
    </location>
</feature>
<keyword evidence="6" id="KW-1185">Reference proteome</keyword>
<keyword evidence="4" id="KW-0472">Membrane</keyword>
<feature type="compositionally biased region" description="Polar residues" evidence="3">
    <location>
        <begin position="627"/>
        <end position="642"/>
    </location>
</feature>
<feature type="compositionally biased region" description="Polar residues" evidence="3">
    <location>
        <begin position="323"/>
        <end position="344"/>
    </location>
</feature>
<feature type="region of interest" description="Disordered" evidence="3">
    <location>
        <begin position="595"/>
        <end position="665"/>
    </location>
</feature>
<accession>A0ABD2J9D9</accession>
<reference evidence="5 6" key="1">
    <citation type="submission" date="2024-10" db="EMBL/GenBank/DDBJ databases">
        <authorList>
            <person name="Kim D."/>
        </authorList>
    </citation>
    <scope>NUCLEOTIDE SEQUENCE [LARGE SCALE GENOMIC DNA]</scope>
    <source>
        <strain evidence="5">Taebaek</strain>
    </source>
</reference>
<evidence type="ECO:0000256" key="4">
    <source>
        <dbReference type="SAM" id="Phobius"/>
    </source>
</evidence>
<comment type="subcellular location">
    <subcellularLocation>
        <location evidence="1">Secreted</location>
    </subcellularLocation>
</comment>